<dbReference type="PROSITE" id="PS00061">
    <property type="entry name" value="ADH_SHORT"/>
    <property type="match status" value="1"/>
</dbReference>
<dbReference type="PRINTS" id="PR00080">
    <property type="entry name" value="SDRFAMILY"/>
</dbReference>
<sequence length="266" mass="28491">MNESYIRKYFSLDGRKAVVTGASSGIGQAAAVALANFGAEVALIGRSAEGLDATAEEIAKINGRSSSHIVDVSKKEQVDAFFEKYRKEQGRLDIYISNAGRQIRKDALNITEEEFDALMTTNFKGAWFGLRHAGNIMKGQRSGSIVIVTSVNGLFPLSDQAIYSTTKASLQSLMQSLAATLAPYGVRVNSFAPGCILTGINKDIFSKQEIFDDKVKKLPVGRLGVPADAGNIIATMVTDAYSFMTGSTVIADGGELLRPSTYLGDN</sequence>
<dbReference type="InterPro" id="IPR036291">
    <property type="entry name" value="NAD(P)-bd_dom_sf"/>
</dbReference>
<dbReference type="SUPFAM" id="SSF51735">
    <property type="entry name" value="NAD(P)-binding Rossmann-fold domains"/>
    <property type="match status" value="1"/>
</dbReference>
<dbReference type="RefSeq" id="WP_215626880.1">
    <property type="nucleotide sequence ID" value="NZ_CP067089.2"/>
</dbReference>
<keyword evidence="3" id="KW-1185">Reference proteome</keyword>
<dbReference type="Proteomes" id="UP000595917">
    <property type="component" value="Chromosome"/>
</dbReference>
<dbReference type="PRINTS" id="PR00081">
    <property type="entry name" value="GDHRDH"/>
</dbReference>
<comment type="similarity">
    <text evidence="1">Belongs to the short-chain dehydrogenases/reductases (SDR) family.</text>
</comment>
<evidence type="ECO:0000313" key="3">
    <source>
        <dbReference type="Proteomes" id="UP000595917"/>
    </source>
</evidence>
<dbReference type="EMBL" id="CP067089">
    <property type="protein sequence ID" value="QQO09577.1"/>
    <property type="molecule type" value="Genomic_DNA"/>
</dbReference>
<name>A0A7T7XNN7_9SPIR</name>
<dbReference type="GO" id="GO:0016616">
    <property type="term" value="F:oxidoreductase activity, acting on the CH-OH group of donors, NAD or NADP as acceptor"/>
    <property type="evidence" value="ECO:0007669"/>
    <property type="project" value="TreeGrafter"/>
</dbReference>
<dbReference type="InterPro" id="IPR002347">
    <property type="entry name" value="SDR_fam"/>
</dbReference>
<evidence type="ECO:0000256" key="1">
    <source>
        <dbReference type="ARBA" id="ARBA00006484"/>
    </source>
</evidence>
<evidence type="ECO:0000313" key="2">
    <source>
        <dbReference type="EMBL" id="QQO09577.1"/>
    </source>
</evidence>
<dbReference type="InterPro" id="IPR020904">
    <property type="entry name" value="Sc_DH/Rdtase_CS"/>
</dbReference>
<organism evidence="2 3">
    <name type="scientific">Breznakiella homolactica</name>
    <dbReference type="NCBI Taxonomy" id="2798577"/>
    <lineage>
        <taxon>Bacteria</taxon>
        <taxon>Pseudomonadati</taxon>
        <taxon>Spirochaetota</taxon>
        <taxon>Spirochaetia</taxon>
        <taxon>Spirochaetales</taxon>
        <taxon>Breznakiellaceae</taxon>
        <taxon>Breznakiella</taxon>
    </lineage>
</organism>
<dbReference type="AlphaFoldDB" id="A0A7T7XNN7"/>
<dbReference type="CDD" id="cd05233">
    <property type="entry name" value="SDR_c"/>
    <property type="match status" value="1"/>
</dbReference>
<dbReference type="Gene3D" id="3.40.50.720">
    <property type="entry name" value="NAD(P)-binding Rossmann-like Domain"/>
    <property type="match status" value="1"/>
</dbReference>
<gene>
    <name evidence="2" type="ORF">JFL75_01265</name>
</gene>
<protein>
    <submittedName>
        <fullName evidence="2">SDR family oxidoreductase</fullName>
    </submittedName>
</protein>
<reference evidence="2" key="1">
    <citation type="submission" date="2021-01" db="EMBL/GenBank/DDBJ databases">
        <title>Description of Breznakiella homolactica.</title>
        <authorList>
            <person name="Song Y."/>
            <person name="Brune A."/>
        </authorList>
    </citation>
    <scope>NUCLEOTIDE SEQUENCE</scope>
    <source>
        <strain evidence="2">RmG30</strain>
    </source>
</reference>
<dbReference type="PANTHER" id="PTHR42760">
    <property type="entry name" value="SHORT-CHAIN DEHYDROGENASES/REDUCTASES FAMILY MEMBER"/>
    <property type="match status" value="1"/>
</dbReference>
<dbReference type="KEGG" id="bhc:JFL75_01265"/>
<accession>A0A7T7XNN7</accession>
<proteinExistence type="inferred from homology"/>
<dbReference type="FunFam" id="3.40.50.720:FF:000084">
    <property type="entry name" value="Short-chain dehydrogenase reductase"/>
    <property type="match status" value="1"/>
</dbReference>
<dbReference type="Pfam" id="PF13561">
    <property type="entry name" value="adh_short_C2"/>
    <property type="match status" value="1"/>
</dbReference>